<feature type="domain" description="Kri1-like C-terminal" evidence="4">
    <location>
        <begin position="485"/>
        <end position="572"/>
    </location>
</feature>
<feature type="compositionally biased region" description="Basic and acidic residues" evidence="3">
    <location>
        <begin position="434"/>
        <end position="447"/>
    </location>
</feature>
<feature type="compositionally biased region" description="Basic residues" evidence="3">
    <location>
        <begin position="715"/>
        <end position="726"/>
    </location>
</feature>
<feature type="compositionally biased region" description="Acidic residues" evidence="3">
    <location>
        <begin position="53"/>
        <end position="71"/>
    </location>
</feature>
<dbReference type="GO" id="GO:0030686">
    <property type="term" value="C:90S preribosome"/>
    <property type="evidence" value="ECO:0007669"/>
    <property type="project" value="TreeGrafter"/>
</dbReference>
<feature type="compositionally biased region" description="Polar residues" evidence="3">
    <location>
        <begin position="584"/>
        <end position="605"/>
    </location>
</feature>
<evidence type="ECO:0000259" key="4">
    <source>
        <dbReference type="Pfam" id="PF12936"/>
    </source>
</evidence>
<feature type="compositionally biased region" description="Basic and acidic residues" evidence="3">
    <location>
        <begin position="31"/>
        <end position="52"/>
    </location>
</feature>
<evidence type="ECO:0000313" key="5">
    <source>
        <dbReference type="EMBL" id="GAV02629.1"/>
    </source>
</evidence>
<dbReference type="AlphaFoldDB" id="A0A1D1VVJ8"/>
<reference evidence="5 6" key="1">
    <citation type="journal article" date="2016" name="Nat. Commun.">
        <title>Extremotolerant tardigrade genome and improved radiotolerance of human cultured cells by tardigrade-unique protein.</title>
        <authorList>
            <person name="Hashimoto T."/>
            <person name="Horikawa D.D."/>
            <person name="Saito Y."/>
            <person name="Kuwahara H."/>
            <person name="Kozuka-Hata H."/>
            <person name="Shin-I T."/>
            <person name="Minakuchi Y."/>
            <person name="Ohishi K."/>
            <person name="Motoyama A."/>
            <person name="Aizu T."/>
            <person name="Enomoto A."/>
            <person name="Kondo K."/>
            <person name="Tanaka S."/>
            <person name="Hara Y."/>
            <person name="Koshikawa S."/>
            <person name="Sagara H."/>
            <person name="Miura T."/>
            <person name="Yokobori S."/>
            <person name="Miyagawa K."/>
            <person name="Suzuki Y."/>
            <person name="Kubo T."/>
            <person name="Oyama M."/>
            <person name="Kohara Y."/>
            <person name="Fujiyama A."/>
            <person name="Arakawa K."/>
            <person name="Katayama T."/>
            <person name="Toyoda A."/>
            <person name="Kunieda T."/>
        </authorList>
    </citation>
    <scope>NUCLEOTIDE SEQUENCE [LARGE SCALE GENOMIC DNA]</scope>
    <source>
        <strain evidence="5 6">YOKOZUNA-1</strain>
    </source>
</reference>
<gene>
    <name evidence="5" type="primary">RvY_13169-1</name>
    <name evidence="5" type="synonym">RvY_13169.1</name>
    <name evidence="5" type="ORF">RvY_13169</name>
</gene>
<dbReference type="EMBL" id="BDGG01000008">
    <property type="protein sequence ID" value="GAV02629.1"/>
    <property type="molecule type" value="Genomic_DNA"/>
</dbReference>
<proteinExistence type="inferred from homology"/>
<dbReference type="Proteomes" id="UP000186922">
    <property type="component" value="Unassembled WGS sequence"/>
</dbReference>
<feature type="compositionally biased region" description="Basic and acidic residues" evidence="3">
    <location>
        <begin position="184"/>
        <end position="198"/>
    </location>
</feature>
<feature type="region of interest" description="Disordered" evidence="3">
    <location>
        <begin position="148"/>
        <end position="217"/>
    </location>
</feature>
<dbReference type="OrthoDB" id="10252032at2759"/>
<keyword evidence="6" id="KW-1185">Reference proteome</keyword>
<feature type="region of interest" description="Disordered" evidence="3">
    <location>
        <begin position="101"/>
        <end position="125"/>
    </location>
</feature>
<dbReference type="InterPro" id="IPR024626">
    <property type="entry name" value="Kri1-like_C"/>
</dbReference>
<feature type="compositionally biased region" description="Basic and acidic residues" evidence="3">
    <location>
        <begin position="620"/>
        <end position="629"/>
    </location>
</feature>
<dbReference type="Pfam" id="PF12936">
    <property type="entry name" value="Kri1_C"/>
    <property type="match status" value="1"/>
</dbReference>
<feature type="region of interest" description="Disordered" evidence="3">
    <location>
        <begin position="362"/>
        <end position="481"/>
    </location>
</feature>
<evidence type="ECO:0000313" key="6">
    <source>
        <dbReference type="Proteomes" id="UP000186922"/>
    </source>
</evidence>
<dbReference type="InterPro" id="IPR018034">
    <property type="entry name" value="Kri1"/>
</dbReference>
<evidence type="ECO:0000256" key="2">
    <source>
        <dbReference type="ARBA" id="ARBA00017294"/>
    </source>
</evidence>
<comment type="caution">
    <text evidence="5">The sequence shown here is derived from an EMBL/GenBank/DDBJ whole genome shotgun (WGS) entry which is preliminary data.</text>
</comment>
<feature type="region of interest" description="Disordered" evidence="3">
    <location>
        <begin position="1"/>
        <end position="76"/>
    </location>
</feature>
<dbReference type="GO" id="GO:0000447">
    <property type="term" value="P:endonucleolytic cleavage in ITS1 to separate SSU-rRNA from 5.8S rRNA and LSU-rRNA from tricistronic rRNA transcript (SSU-rRNA, 5.8S rRNA, LSU-rRNA)"/>
    <property type="evidence" value="ECO:0007669"/>
    <property type="project" value="TreeGrafter"/>
</dbReference>
<feature type="compositionally biased region" description="Basic and acidic residues" evidence="3">
    <location>
        <begin position="376"/>
        <end position="389"/>
    </location>
</feature>
<dbReference type="PANTHER" id="PTHR14490:SF5">
    <property type="entry name" value="PROTEIN KRI1 HOMOLOG"/>
    <property type="match status" value="1"/>
</dbReference>
<dbReference type="PANTHER" id="PTHR14490">
    <property type="entry name" value="ZINC FINGER, ZZ TYPE"/>
    <property type="match status" value="1"/>
</dbReference>
<evidence type="ECO:0000256" key="1">
    <source>
        <dbReference type="ARBA" id="ARBA00007473"/>
    </source>
</evidence>
<dbReference type="STRING" id="947166.A0A1D1VVJ8"/>
<sequence>MNNKGANRLLLDSGDEDDEKIEFNENSGYAKRYDDWREKEEMQKLRDRYGDDVKEDDEDESTSESEDEDAEALTPQIERDFFKTLAYLKSGDADLSDKTKTFFKQEEDSPTDDLTDVPSTSRSKKPMFLKDYERKIIMESNGVIEESKDTVPAKYQATYSQEQDEVKRSLARLAHDDDEDDDLLVERKRTEDERKQEEETYAEWLRSQSGTDKSEKHAELKPLKQFWTDPKLDEDEEFLRDYLLDKKYLYKDAKRIPTYGEIVNDEHFSEEEEELEKAEEFEHKYNFRFEEPDPDFIKRYPRTLDDSLRRKDDSRKFKRDEIKERKEAEKKRMKQDIDRLNYLKKKEIEKKIDRLKSITGNEYLQLGDADIEGDFDPEKHDSMMKKAFDDEYYEGEEEMEPPDISDESDIDENWLEEKTLEDEDEDEDGQAPRTSKDKPEDTERSSKAEGTGGADEVRRLKKSRRQTKVSEAVQKQKPAFDPNEKKLEEYLDEYYKLDFEDIVAGAPTRFRYRSVVPNDFGLSIDEILVAPDRELNAWCTLKKTVQYRREEEEMYDVRTYKQKGSLKDLKYKIILTLAEMQAGTSGMSGAPSASTNGLPNTSNKTPEAGKGKRKRRKKKKTEDPQKPDTEQNGEQAEVDETTEEPGVKERTENSVVVAATEKKENGGEVSKSAKKKRRGEQRELDQPTEEAQAKPDDERKVVNGDTTDKSGKLSRNQKRRLQRKRKLEAERAGRDGISVEGVAKPPPQKKAKTAKGSYDHEQFLKGLPSAKISDERLKAYGLQPKKFRAKEKYVLMAKAKASAETSPKEAQ</sequence>
<evidence type="ECO:0000256" key="3">
    <source>
        <dbReference type="SAM" id="MobiDB-lite"/>
    </source>
</evidence>
<feature type="compositionally biased region" description="Basic and acidic residues" evidence="3">
    <location>
        <begin position="680"/>
        <end position="711"/>
    </location>
</feature>
<protein>
    <recommendedName>
        <fullName evidence="2">Protein KRI1 homolog</fullName>
    </recommendedName>
</protein>
<comment type="similarity">
    <text evidence="1">Belongs to the KRI1 family.</text>
</comment>
<feature type="compositionally biased region" description="Acidic residues" evidence="3">
    <location>
        <begin position="390"/>
        <end position="429"/>
    </location>
</feature>
<feature type="region of interest" description="Disordered" evidence="3">
    <location>
        <begin position="584"/>
        <end position="760"/>
    </location>
</feature>
<dbReference type="GO" id="GO:0005730">
    <property type="term" value="C:nucleolus"/>
    <property type="evidence" value="ECO:0007669"/>
    <property type="project" value="TreeGrafter"/>
</dbReference>
<accession>A0A1D1VVJ8</accession>
<name>A0A1D1VVJ8_RAMVA</name>
<dbReference type="Pfam" id="PF05178">
    <property type="entry name" value="Kri1"/>
    <property type="match status" value="1"/>
</dbReference>
<organism evidence="5 6">
    <name type="scientific">Ramazzottius varieornatus</name>
    <name type="common">Water bear</name>
    <name type="synonym">Tardigrade</name>
    <dbReference type="NCBI Taxonomy" id="947166"/>
    <lineage>
        <taxon>Eukaryota</taxon>
        <taxon>Metazoa</taxon>
        <taxon>Ecdysozoa</taxon>
        <taxon>Tardigrada</taxon>
        <taxon>Eutardigrada</taxon>
        <taxon>Parachela</taxon>
        <taxon>Hypsibioidea</taxon>
        <taxon>Ramazzottiidae</taxon>
        <taxon>Ramazzottius</taxon>
    </lineage>
</organism>